<dbReference type="SUPFAM" id="SSF102114">
    <property type="entry name" value="Radical SAM enzymes"/>
    <property type="match status" value="1"/>
</dbReference>
<dbReference type="EMBL" id="LHXK01000020">
    <property type="protein sequence ID" value="KXA89850.1"/>
    <property type="molecule type" value="Genomic_DNA"/>
</dbReference>
<feature type="binding site" evidence="11">
    <location>
        <position position="29"/>
    </location>
    <ligand>
        <name>[4Fe-4S] cluster</name>
        <dbReference type="ChEBI" id="CHEBI:49883"/>
        <label>1</label>
        <note>4Fe-4S-S-AdoMet</note>
    </ligand>
</feature>
<gene>
    <name evidence="11" type="primary">moaA</name>
    <name evidence="13" type="ORF">AKJ61_01985</name>
</gene>
<keyword evidence="3 11" id="KW-0479">Metal-binding</keyword>
<dbReference type="UniPathway" id="UPA00344"/>
<dbReference type="PANTHER" id="PTHR22960">
    <property type="entry name" value="MOLYBDOPTERIN COFACTOR SYNTHESIS PROTEIN A"/>
    <property type="match status" value="1"/>
</dbReference>
<feature type="binding site" evidence="11">
    <location>
        <position position="26"/>
    </location>
    <ligand>
        <name>[4Fe-4S] cluster</name>
        <dbReference type="ChEBI" id="CHEBI:49883"/>
        <label>1</label>
        <note>4Fe-4S-S-AdoMet</note>
    </ligand>
</feature>
<dbReference type="InterPro" id="IPR010505">
    <property type="entry name" value="MoaA_twitch"/>
</dbReference>
<feature type="binding site" evidence="11">
    <location>
        <position position="62"/>
    </location>
    <ligand>
        <name>GTP</name>
        <dbReference type="ChEBI" id="CHEBI:37565"/>
    </ligand>
</feature>
<evidence type="ECO:0000256" key="9">
    <source>
        <dbReference type="ARBA" id="ARBA00023239"/>
    </source>
</evidence>
<feature type="binding site" evidence="11">
    <location>
        <position position="66"/>
    </location>
    <ligand>
        <name>S-adenosyl-L-methionine</name>
        <dbReference type="ChEBI" id="CHEBI:59789"/>
    </ligand>
</feature>
<keyword evidence="9 11" id="KW-0456">Lyase</keyword>
<evidence type="ECO:0000256" key="8">
    <source>
        <dbReference type="ARBA" id="ARBA00023150"/>
    </source>
</evidence>
<evidence type="ECO:0000256" key="5">
    <source>
        <dbReference type="ARBA" id="ARBA00023004"/>
    </source>
</evidence>
<dbReference type="PROSITE" id="PS51918">
    <property type="entry name" value="RADICAL_SAM"/>
    <property type="match status" value="1"/>
</dbReference>
<dbReference type="EC" id="4.1.99.22" evidence="11"/>
<dbReference type="AlphaFoldDB" id="A0A133U6M9"/>
<comment type="catalytic activity">
    <reaction evidence="10 11">
        <text>GTP + AH2 + S-adenosyl-L-methionine = (8S)-3',8-cyclo-7,8-dihydroguanosine 5'-triphosphate + 5'-deoxyadenosine + L-methionine + A + H(+)</text>
        <dbReference type="Rhea" id="RHEA:49576"/>
        <dbReference type="ChEBI" id="CHEBI:13193"/>
        <dbReference type="ChEBI" id="CHEBI:15378"/>
        <dbReference type="ChEBI" id="CHEBI:17319"/>
        <dbReference type="ChEBI" id="CHEBI:17499"/>
        <dbReference type="ChEBI" id="CHEBI:37565"/>
        <dbReference type="ChEBI" id="CHEBI:57844"/>
        <dbReference type="ChEBI" id="CHEBI:59789"/>
        <dbReference type="ChEBI" id="CHEBI:131766"/>
        <dbReference type="EC" id="4.1.99.22"/>
    </reaction>
</comment>
<dbReference type="PROSITE" id="PS01305">
    <property type="entry name" value="MOAA_NIFB_PQQE"/>
    <property type="match status" value="1"/>
</dbReference>
<dbReference type="HAMAP" id="MF_01225_A">
    <property type="entry name" value="MoaA_A"/>
    <property type="match status" value="1"/>
</dbReference>
<feature type="binding site" evidence="11">
    <location>
        <position position="250"/>
    </location>
    <ligand>
        <name>[4Fe-4S] cluster</name>
        <dbReference type="ChEBI" id="CHEBI:49883"/>
        <label>2</label>
        <note>4Fe-4S-substrate</note>
    </ligand>
</feature>
<dbReference type="InterPro" id="IPR000385">
    <property type="entry name" value="MoaA_NifB_PqqE_Fe-S-bd_CS"/>
</dbReference>
<reference evidence="13 14" key="1">
    <citation type="journal article" date="2016" name="Sci. Rep.">
        <title>Metabolic traits of an uncultured archaeal lineage -MSBL1- from brine pools of the Red Sea.</title>
        <authorList>
            <person name="Mwirichia R."/>
            <person name="Alam I."/>
            <person name="Rashid M."/>
            <person name="Vinu M."/>
            <person name="Ba-Alawi W."/>
            <person name="Anthony Kamau A."/>
            <person name="Kamanda Ngugi D."/>
            <person name="Goker M."/>
            <person name="Klenk H.P."/>
            <person name="Bajic V."/>
            <person name="Stingl U."/>
        </authorList>
    </citation>
    <scope>NUCLEOTIDE SEQUENCE [LARGE SCALE GENOMIC DNA]</scope>
    <source>
        <strain evidence="13">SCGC-AAA259B11</strain>
    </source>
</reference>
<dbReference type="Gene3D" id="3.20.20.70">
    <property type="entry name" value="Aldolase class I"/>
    <property type="match status" value="1"/>
</dbReference>
<dbReference type="Proteomes" id="UP000070184">
    <property type="component" value="Unassembled WGS sequence"/>
</dbReference>
<name>A0A133U6M9_9EURY</name>
<dbReference type="Pfam" id="PF04055">
    <property type="entry name" value="Radical_SAM"/>
    <property type="match status" value="1"/>
</dbReference>
<keyword evidence="6 11" id="KW-0411">Iron-sulfur</keyword>
<feature type="binding site" evidence="11">
    <location>
        <position position="22"/>
    </location>
    <ligand>
        <name>[4Fe-4S] cluster</name>
        <dbReference type="ChEBI" id="CHEBI:49883"/>
        <label>1</label>
        <note>4Fe-4S-S-AdoMet</note>
    </ligand>
</feature>
<dbReference type="GO" id="GO:1904047">
    <property type="term" value="F:S-adenosyl-L-methionine binding"/>
    <property type="evidence" value="ECO:0007669"/>
    <property type="project" value="UniProtKB-UniRule"/>
</dbReference>
<dbReference type="GO" id="GO:0051539">
    <property type="term" value="F:4 iron, 4 sulfur cluster binding"/>
    <property type="evidence" value="ECO:0007669"/>
    <property type="project" value="UniProtKB-UniRule"/>
</dbReference>
<evidence type="ECO:0000259" key="12">
    <source>
        <dbReference type="PROSITE" id="PS51918"/>
    </source>
</evidence>
<evidence type="ECO:0000313" key="13">
    <source>
        <dbReference type="EMBL" id="KXA89850.1"/>
    </source>
</evidence>
<evidence type="ECO:0000256" key="4">
    <source>
        <dbReference type="ARBA" id="ARBA00022741"/>
    </source>
</evidence>
<comment type="function">
    <text evidence="11">Catalyzes the cyclization of GTP to (8S)-3',8-cyclo-7,8-dihydroguanosine 5'-triphosphate.</text>
</comment>
<feature type="domain" description="Radical SAM core" evidence="12">
    <location>
        <begin position="6"/>
        <end position="234"/>
    </location>
</feature>
<dbReference type="GO" id="GO:0046872">
    <property type="term" value="F:metal ion binding"/>
    <property type="evidence" value="ECO:0007669"/>
    <property type="project" value="UniProtKB-KW"/>
</dbReference>
<feature type="binding site" evidence="11">
    <location>
        <position position="253"/>
    </location>
    <ligand>
        <name>[4Fe-4S] cluster</name>
        <dbReference type="ChEBI" id="CHEBI:49883"/>
        <label>2</label>
        <note>4Fe-4S-substrate</note>
    </ligand>
</feature>
<dbReference type="InterPro" id="IPR058240">
    <property type="entry name" value="rSAM_sf"/>
</dbReference>
<comment type="cofactor">
    <cofactor evidence="11">
        <name>[4Fe-4S] cluster</name>
        <dbReference type="ChEBI" id="CHEBI:49883"/>
    </cofactor>
    <text evidence="11">Binds 2 [4Fe-4S] clusters. Binds 1 [4Fe-4S] cluster coordinated with 3 cysteines and an exchangeable S-adenosyl-L-methionine and 1 [4Fe-4S] cluster coordinated with 3 cysteines and the GTP-derived substrate.</text>
</comment>
<feature type="binding site" evidence="11">
    <location>
        <position position="267"/>
    </location>
    <ligand>
        <name>[4Fe-4S] cluster</name>
        <dbReference type="ChEBI" id="CHEBI:49883"/>
        <label>2</label>
        <note>4Fe-4S-substrate</note>
    </ligand>
</feature>
<evidence type="ECO:0000256" key="7">
    <source>
        <dbReference type="ARBA" id="ARBA00023134"/>
    </source>
</evidence>
<evidence type="ECO:0000256" key="2">
    <source>
        <dbReference type="ARBA" id="ARBA00022691"/>
    </source>
</evidence>
<feature type="binding site" evidence="11">
    <location>
        <position position="153"/>
    </location>
    <ligand>
        <name>GTP</name>
        <dbReference type="ChEBI" id="CHEBI:37565"/>
    </ligand>
</feature>
<protein>
    <recommendedName>
        <fullName evidence="11">Probable GTP 3',8-cyclase</fullName>
        <ecNumber evidence="11">4.1.99.22</ecNumber>
    </recommendedName>
    <alternativeName>
        <fullName evidence="11">Molybdenum cofactor biosynthesis protein A</fullName>
    </alternativeName>
</protein>
<dbReference type="Pfam" id="PF06463">
    <property type="entry name" value="Mob_synth_C"/>
    <property type="match status" value="1"/>
</dbReference>
<dbReference type="NCBIfam" id="NF001199">
    <property type="entry name" value="PRK00164.2-1"/>
    <property type="match status" value="1"/>
</dbReference>
<comment type="caution">
    <text evidence="13">The sequence shown here is derived from an EMBL/GenBank/DDBJ whole genome shotgun (WGS) entry which is preliminary data.</text>
</comment>
<keyword evidence="1 11" id="KW-0004">4Fe-4S</keyword>
<dbReference type="GO" id="GO:0005525">
    <property type="term" value="F:GTP binding"/>
    <property type="evidence" value="ECO:0007669"/>
    <property type="project" value="UniProtKB-UniRule"/>
</dbReference>
<keyword evidence="8 11" id="KW-0501">Molybdenum cofactor biosynthesis</keyword>
<dbReference type="InterPro" id="IPR013785">
    <property type="entry name" value="Aldolase_TIM"/>
</dbReference>
<feature type="binding site" evidence="11">
    <location>
        <position position="92"/>
    </location>
    <ligand>
        <name>GTP</name>
        <dbReference type="ChEBI" id="CHEBI:37565"/>
    </ligand>
</feature>
<sequence length="309" mass="35092">MEMKDNYGRPTTSLRISITQDCDLNCFYCHNEGCEKEDREMTADEIAKIVEIGTEFGMDKVKITGGEPLVRDDLTEIIGAISQLNIKDVSITTNGVKLGEKVEDLASAGLDRANISLDTLDSETYEKITGKPVLDKVLEGIDSALDVGLHPIKLNTLMLDGINDGEEIERLMEYSLGRGTILQLIELEKVLPENQKIYEKYHKSLDPIEEKIRKRADDVDTRWLMQARRKYLFNGGEIEIVNPMHNSEFCKYCTRLRMTSGGYLKPCLMRNDNLVDVLTPVRNGSKDGIRKAFETAINRREPYFSEEEK</sequence>
<evidence type="ECO:0000256" key="3">
    <source>
        <dbReference type="ARBA" id="ARBA00022723"/>
    </source>
</evidence>
<dbReference type="InterPro" id="IPR050105">
    <property type="entry name" value="MoCo_biosynth_MoaA/MoaC"/>
</dbReference>
<dbReference type="PANTHER" id="PTHR22960:SF0">
    <property type="entry name" value="MOLYBDENUM COFACTOR BIOSYNTHESIS PROTEIN 1"/>
    <property type="match status" value="1"/>
</dbReference>
<organism evidence="13 14">
    <name type="scientific">candidate division MSBL1 archaeon SCGC-AAA259B11</name>
    <dbReference type="NCBI Taxonomy" id="1698260"/>
    <lineage>
        <taxon>Archaea</taxon>
        <taxon>Methanobacteriati</taxon>
        <taxon>Methanobacteriota</taxon>
        <taxon>candidate division MSBL1</taxon>
    </lineage>
</organism>
<dbReference type="InterPro" id="IPR040064">
    <property type="entry name" value="MoaA-like"/>
</dbReference>
<dbReference type="InterPro" id="IPR013485">
    <property type="entry name" value="MoaA_arc"/>
</dbReference>
<dbReference type="SMART" id="SM00729">
    <property type="entry name" value="Elp3"/>
    <property type="match status" value="1"/>
</dbReference>
<accession>A0A133U6M9</accession>
<dbReference type="SFLD" id="SFLDS00029">
    <property type="entry name" value="Radical_SAM"/>
    <property type="match status" value="1"/>
</dbReference>
<dbReference type="NCBIfam" id="TIGR02668">
    <property type="entry name" value="moaA_archaeal"/>
    <property type="match status" value="1"/>
</dbReference>
<feature type="binding site" evidence="11">
    <location>
        <position position="15"/>
    </location>
    <ligand>
        <name>GTP</name>
        <dbReference type="ChEBI" id="CHEBI:37565"/>
    </ligand>
</feature>
<dbReference type="GO" id="GO:0061798">
    <property type="term" value="F:GTP 3',8'-cyclase activity"/>
    <property type="evidence" value="ECO:0007669"/>
    <property type="project" value="UniProtKB-UniRule"/>
</dbReference>
<comment type="similarity">
    <text evidence="11">Belongs to the radical SAM superfamily. MoaA family.</text>
</comment>
<keyword evidence="4 11" id="KW-0547">Nucleotide-binding</keyword>
<feature type="binding site" evidence="11">
    <location>
        <begin position="255"/>
        <end position="257"/>
    </location>
    <ligand>
        <name>GTP</name>
        <dbReference type="ChEBI" id="CHEBI:37565"/>
    </ligand>
</feature>
<evidence type="ECO:0000256" key="1">
    <source>
        <dbReference type="ARBA" id="ARBA00022485"/>
    </source>
</evidence>
<dbReference type="InterPro" id="IPR006638">
    <property type="entry name" value="Elp3/MiaA/NifB-like_rSAM"/>
</dbReference>
<dbReference type="SFLD" id="SFLDG01386">
    <property type="entry name" value="main_SPASM_domain-containing"/>
    <property type="match status" value="1"/>
</dbReference>
<feature type="binding site" evidence="11">
    <location>
        <position position="28"/>
    </location>
    <ligand>
        <name>S-adenosyl-L-methionine</name>
        <dbReference type="ChEBI" id="CHEBI:59789"/>
    </ligand>
</feature>
<dbReference type="GO" id="GO:0006777">
    <property type="term" value="P:Mo-molybdopterin cofactor biosynthetic process"/>
    <property type="evidence" value="ECO:0007669"/>
    <property type="project" value="UniProtKB-UniRule"/>
</dbReference>
<keyword evidence="14" id="KW-1185">Reference proteome</keyword>
<dbReference type="SFLD" id="SFLDG01067">
    <property type="entry name" value="SPASM/twitch_domain_containing"/>
    <property type="match status" value="1"/>
</dbReference>
<evidence type="ECO:0000256" key="11">
    <source>
        <dbReference type="HAMAP-Rule" id="MF_01225"/>
    </source>
</evidence>
<dbReference type="PATRIC" id="fig|1698260.3.peg.361"/>
<dbReference type="SFLD" id="SFLDG01383">
    <property type="entry name" value="cyclic_pyranopterin_phosphate"/>
    <property type="match status" value="1"/>
</dbReference>
<keyword evidence="7 11" id="KW-0342">GTP-binding</keyword>
<dbReference type="InterPro" id="IPR007197">
    <property type="entry name" value="rSAM"/>
</dbReference>
<comment type="caution">
    <text evidence="11">Lacks conserved residue(s) required for the propagation of feature annotation.</text>
</comment>
<feature type="binding site" evidence="11">
    <location>
        <position position="116"/>
    </location>
    <ligand>
        <name>S-adenosyl-L-methionine</name>
        <dbReference type="ChEBI" id="CHEBI:59789"/>
    </ligand>
</feature>
<evidence type="ECO:0000256" key="6">
    <source>
        <dbReference type="ARBA" id="ARBA00023014"/>
    </source>
</evidence>
<evidence type="ECO:0000313" key="14">
    <source>
        <dbReference type="Proteomes" id="UP000070184"/>
    </source>
</evidence>
<keyword evidence="2 11" id="KW-0949">S-adenosyl-L-methionine</keyword>
<evidence type="ECO:0000256" key="10">
    <source>
        <dbReference type="ARBA" id="ARBA00048697"/>
    </source>
</evidence>
<keyword evidence="5 11" id="KW-0408">Iron</keyword>
<comment type="pathway">
    <text evidence="11">Cofactor biosynthesis; molybdopterin biosynthesis.</text>
</comment>
<dbReference type="CDD" id="cd01335">
    <property type="entry name" value="Radical_SAM"/>
    <property type="match status" value="1"/>
</dbReference>
<dbReference type="GO" id="GO:0061799">
    <property type="term" value="F:cyclic pyranopterin monophosphate synthase activity"/>
    <property type="evidence" value="ECO:0007669"/>
    <property type="project" value="TreeGrafter"/>
</dbReference>
<proteinExistence type="inferred from homology"/>